<organism evidence="2 3">
    <name type="scientific">Aerophobetes bacterium</name>
    <dbReference type="NCBI Taxonomy" id="2030807"/>
    <lineage>
        <taxon>Bacteria</taxon>
        <taxon>Candidatus Aerophobota</taxon>
    </lineage>
</organism>
<protein>
    <submittedName>
        <fullName evidence="2">Uncharacterized protein</fullName>
    </submittedName>
</protein>
<feature type="transmembrane region" description="Helical" evidence="1">
    <location>
        <begin position="97"/>
        <end position="119"/>
    </location>
</feature>
<comment type="caution">
    <text evidence="2">The sequence shown here is derived from an EMBL/GenBank/DDBJ whole genome shotgun (WGS) entry which is preliminary data.</text>
</comment>
<sequence length="161" mass="18094">MGGNHSLLKTDKGKRKMWSYLLCYTLWVITAALGFLDLIAARSLCLTLMGVASLSRWVAPAVDKFIFLVFGIVWLILVIFSEYYYRNSIPKKRLWQSFSLIAGIELSFLSLSHLFPFLILGLGKLSWFNLLVIGTECAGGTVLLLFAFHSSHRRKISGAKS</sequence>
<name>A0A497E406_UNCAE</name>
<keyword evidence="1" id="KW-1133">Transmembrane helix</keyword>
<dbReference type="EMBL" id="QMPZ01000139">
    <property type="protein sequence ID" value="RLE07797.1"/>
    <property type="molecule type" value="Genomic_DNA"/>
</dbReference>
<feature type="transmembrane region" description="Helical" evidence="1">
    <location>
        <begin position="64"/>
        <end position="85"/>
    </location>
</feature>
<keyword evidence="1" id="KW-0812">Transmembrane</keyword>
<gene>
    <name evidence="2" type="ORF">DRJ00_07480</name>
</gene>
<evidence type="ECO:0000313" key="2">
    <source>
        <dbReference type="EMBL" id="RLE07797.1"/>
    </source>
</evidence>
<proteinExistence type="predicted"/>
<keyword evidence="1" id="KW-0472">Membrane</keyword>
<feature type="transmembrane region" description="Helical" evidence="1">
    <location>
        <begin position="125"/>
        <end position="148"/>
    </location>
</feature>
<evidence type="ECO:0000313" key="3">
    <source>
        <dbReference type="Proteomes" id="UP000279422"/>
    </source>
</evidence>
<dbReference type="AlphaFoldDB" id="A0A497E406"/>
<reference evidence="2 3" key="1">
    <citation type="submission" date="2018-06" db="EMBL/GenBank/DDBJ databases">
        <title>Extensive metabolic versatility and redundancy in microbially diverse, dynamic hydrothermal sediments.</title>
        <authorList>
            <person name="Dombrowski N."/>
            <person name="Teske A."/>
            <person name="Baker B.J."/>
        </authorList>
    </citation>
    <scope>NUCLEOTIDE SEQUENCE [LARGE SCALE GENOMIC DNA]</scope>
    <source>
        <strain evidence="2">B47_G16</strain>
    </source>
</reference>
<evidence type="ECO:0000256" key="1">
    <source>
        <dbReference type="SAM" id="Phobius"/>
    </source>
</evidence>
<accession>A0A497E406</accession>
<dbReference type="Proteomes" id="UP000279422">
    <property type="component" value="Unassembled WGS sequence"/>
</dbReference>
<feature type="transmembrane region" description="Helical" evidence="1">
    <location>
        <begin position="21"/>
        <end position="44"/>
    </location>
</feature>